<dbReference type="PANTHER" id="PTHR46696:SF1">
    <property type="entry name" value="CYTOCHROME P450 YJIB-RELATED"/>
    <property type="match status" value="1"/>
</dbReference>
<comment type="caution">
    <text evidence="3">The sequence shown here is derived from an EMBL/GenBank/DDBJ whole genome shotgun (WGS) entry which is preliminary data.</text>
</comment>
<keyword evidence="2" id="KW-0408">Iron</keyword>
<gene>
    <name evidence="3" type="ORF">GCM10017774_09060</name>
</gene>
<dbReference type="RefSeq" id="WP_229904373.1">
    <property type="nucleotide sequence ID" value="NZ_BNAR01000001.1"/>
</dbReference>
<evidence type="ECO:0000256" key="2">
    <source>
        <dbReference type="RuleBase" id="RU000461"/>
    </source>
</evidence>
<dbReference type="SUPFAM" id="SSF48264">
    <property type="entry name" value="Cytochrome P450"/>
    <property type="match status" value="1"/>
</dbReference>
<dbReference type="InterPro" id="IPR017972">
    <property type="entry name" value="Cyt_P450_CS"/>
</dbReference>
<accession>A0ABQ3M3V8</accession>
<reference evidence="4" key="1">
    <citation type="journal article" date="2019" name="Int. J. Syst. Evol. Microbiol.">
        <title>The Global Catalogue of Microorganisms (GCM) 10K type strain sequencing project: providing services to taxonomists for standard genome sequencing and annotation.</title>
        <authorList>
            <consortium name="The Broad Institute Genomics Platform"/>
            <consortium name="The Broad Institute Genome Sequencing Center for Infectious Disease"/>
            <person name="Wu L."/>
            <person name="Ma J."/>
        </authorList>
    </citation>
    <scope>NUCLEOTIDE SEQUENCE [LARGE SCALE GENOMIC DNA]</scope>
    <source>
        <strain evidence="4">CGMCC 4.7367</strain>
    </source>
</reference>
<dbReference type="PROSITE" id="PS00086">
    <property type="entry name" value="CYTOCHROME_P450"/>
    <property type="match status" value="1"/>
</dbReference>
<keyword evidence="2" id="KW-0560">Oxidoreductase</keyword>
<dbReference type="EMBL" id="BNAR01000001">
    <property type="protein sequence ID" value="GHH30779.1"/>
    <property type="molecule type" value="Genomic_DNA"/>
</dbReference>
<evidence type="ECO:0000256" key="1">
    <source>
        <dbReference type="ARBA" id="ARBA00010617"/>
    </source>
</evidence>
<evidence type="ECO:0000313" key="4">
    <source>
        <dbReference type="Proteomes" id="UP000605568"/>
    </source>
</evidence>
<comment type="similarity">
    <text evidence="1 2">Belongs to the cytochrome P450 family.</text>
</comment>
<keyword evidence="2" id="KW-0503">Monooxygenase</keyword>
<dbReference type="InterPro" id="IPR001128">
    <property type="entry name" value="Cyt_P450"/>
</dbReference>
<organism evidence="3 4">
    <name type="scientific">Lentzea cavernae</name>
    <dbReference type="NCBI Taxonomy" id="2020703"/>
    <lineage>
        <taxon>Bacteria</taxon>
        <taxon>Bacillati</taxon>
        <taxon>Actinomycetota</taxon>
        <taxon>Actinomycetes</taxon>
        <taxon>Pseudonocardiales</taxon>
        <taxon>Pseudonocardiaceae</taxon>
        <taxon>Lentzea</taxon>
    </lineage>
</organism>
<dbReference type="Gene3D" id="1.10.630.10">
    <property type="entry name" value="Cytochrome P450"/>
    <property type="match status" value="1"/>
</dbReference>
<dbReference type="Proteomes" id="UP000605568">
    <property type="component" value="Unassembled WGS sequence"/>
</dbReference>
<dbReference type="Pfam" id="PF00067">
    <property type="entry name" value="p450"/>
    <property type="match status" value="1"/>
</dbReference>
<dbReference type="PANTHER" id="PTHR46696">
    <property type="entry name" value="P450, PUTATIVE (EUROFUNG)-RELATED"/>
    <property type="match status" value="1"/>
</dbReference>
<dbReference type="CDD" id="cd11030">
    <property type="entry name" value="CYP105-like"/>
    <property type="match status" value="1"/>
</dbReference>
<proteinExistence type="inferred from homology"/>
<evidence type="ECO:0000313" key="3">
    <source>
        <dbReference type="EMBL" id="GHH30779.1"/>
    </source>
</evidence>
<keyword evidence="2" id="KW-0479">Metal-binding</keyword>
<dbReference type="InterPro" id="IPR002397">
    <property type="entry name" value="Cyt_P450_B"/>
</dbReference>
<sequence length="392" mass="42449">MAETRTDPVPADVPLFLRRNGFAPPAELLTGDRVRRVPWLTGGSAWLVTRQADVKAVLADPARFSNVPPEPGAVGGEVAGNLLLMDPPDHHRLRRMLTGQFTHRRMRHLAPLVERVVEEHLDAMERSGPGADLVADFALPVPSLVICELLGVPWEDRAEFKERSATMLDLSLPESARDQAQREIHEYLAGLVGRIGEEPGDDLLGMLVRDHGDELTTAELAGLGFLLLVAGHETTANMLALGTLVLLGHPDQLAAVRDDPEAVEPAVEELMRWLSIVPSGVQRYATADVGVAGETIRAGDVVIVGLHTANRDPDFVTDPATLDISRGEVGHLGFGHGVHHCLGAPLARLEMRIAFPALFRRFPALALAVPENEVEFRALSAVYGVTALPVTW</sequence>
<protein>
    <submittedName>
        <fullName evidence="3">Cytochrome P450</fullName>
    </submittedName>
</protein>
<dbReference type="PRINTS" id="PR00359">
    <property type="entry name" value="BP450"/>
</dbReference>
<keyword evidence="2" id="KW-0349">Heme</keyword>
<keyword evidence="4" id="KW-1185">Reference proteome</keyword>
<name>A0ABQ3M3V8_9PSEU</name>
<dbReference type="PRINTS" id="PR00385">
    <property type="entry name" value="P450"/>
</dbReference>
<dbReference type="InterPro" id="IPR036396">
    <property type="entry name" value="Cyt_P450_sf"/>
</dbReference>